<name>A0AAE1WWI6_9LAMI</name>
<keyword evidence="2" id="KW-1185">Reference proteome</keyword>
<reference evidence="1" key="1">
    <citation type="submission" date="2020-06" db="EMBL/GenBank/DDBJ databases">
        <authorList>
            <person name="Li T."/>
            <person name="Hu X."/>
            <person name="Zhang T."/>
            <person name="Song X."/>
            <person name="Zhang H."/>
            <person name="Dai N."/>
            <person name="Sheng W."/>
            <person name="Hou X."/>
            <person name="Wei L."/>
        </authorList>
    </citation>
    <scope>NUCLEOTIDE SEQUENCE</scope>
    <source>
        <strain evidence="1">K16</strain>
        <tissue evidence="1">Leaf</tissue>
    </source>
</reference>
<organism evidence="1 2">
    <name type="scientific">Sesamum angolense</name>
    <dbReference type="NCBI Taxonomy" id="2727404"/>
    <lineage>
        <taxon>Eukaryota</taxon>
        <taxon>Viridiplantae</taxon>
        <taxon>Streptophyta</taxon>
        <taxon>Embryophyta</taxon>
        <taxon>Tracheophyta</taxon>
        <taxon>Spermatophyta</taxon>
        <taxon>Magnoliopsida</taxon>
        <taxon>eudicotyledons</taxon>
        <taxon>Gunneridae</taxon>
        <taxon>Pentapetalae</taxon>
        <taxon>asterids</taxon>
        <taxon>lamiids</taxon>
        <taxon>Lamiales</taxon>
        <taxon>Pedaliaceae</taxon>
        <taxon>Sesamum</taxon>
    </lineage>
</organism>
<dbReference type="AlphaFoldDB" id="A0AAE1WWI6"/>
<gene>
    <name evidence="1" type="ORF">Sango_1164900</name>
</gene>
<dbReference type="Proteomes" id="UP001289374">
    <property type="component" value="Unassembled WGS sequence"/>
</dbReference>
<accession>A0AAE1WWI6</accession>
<evidence type="ECO:0000313" key="1">
    <source>
        <dbReference type="EMBL" id="KAK4400588.1"/>
    </source>
</evidence>
<proteinExistence type="predicted"/>
<comment type="caution">
    <text evidence="1">The sequence shown here is derived from an EMBL/GenBank/DDBJ whole genome shotgun (WGS) entry which is preliminary data.</text>
</comment>
<protein>
    <submittedName>
        <fullName evidence="1">Uncharacterized protein</fullName>
    </submittedName>
</protein>
<reference evidence="1" key="2">
    <citation type="journal article" date="2024" name="Plant">
        <title>Genomic evolution and insights into agronomic trait innovations of Sesamum species.</title>
        <authorList>
            <person name="Miao H."/>
            <person name="Wang L."/>
            <person name="Qu L."/>
            <person name="Liu H."/>
            <person name="Sun Y."/>
            <person name="Le M."/>
            <person name="Wang Q."/>
            <person name="Wei S."/>
            <person name="Zheng Y."/>
            <person name="Lin W."/>
            <person name="Duan Y."/>
            <person name="Cao H."/>
            <person name="Xiong S."/>
            <person name="Wang X."/>
            <person name="Wei L."/>
            <person name="Li C."/>
            <person name="Ma Q."/>
            <person name="Ju M."/>
            <person name="Zhao R."/>
            <person name="Li G."/>
            <person name="Mu C."/>
            <person name="Tian Q."/>
            <person name="Mei H."/>
            <person name="Zhang T."/>
            <person name="Gao T."/>
            <person name="Zhang H."/>
        </authorList>
    </citation>
    <scope>NUCLEOTIDE SEQUENCE</scope>
    <source>
        <strain evidence="1">K16</strain>
    </source>
</reference>
<sequence>MLAKQGWRIMSNPNLLISRILKARYYPDNDFLHAKIGYNPSFTWRSILAARYIISKGIRWRVGDGQSIRVWSDPWLPRPFTFFPTTTRSFFLLDLRVSDLLDSENGRWHKELIEDFSALRMLL</sequence>
<evidence type="ECO:0000313" key="2">
    <source>
        <dbReference type="Proteomes" id="UP001289374"/>
    </source>
</evidence>
<dbReference type="EMBL" id="JACGWL010000006">
    <property type="protein sequence ID" value="KAK4400588.1"/>
    <property type="molecule type" value="Genomic_DNA"/>
</dbReference>